<organism evidence="1">
    <name type="scientific">uncultured marine virus</name>
    <dbReference type="NCBI Taxonomy" id="186617"/>
    <lineage>
        <taxon>Viruses</taxon>
        <taxon>environmental samples</taxon>
    </lineage>
</organism>
<dbReference type="Gene3D" id="3.30.420.10">
    <property type="entry name" value="Ribonuclease H-like superfamily/Ribonuclease H"/>
    <property type="match status" value="1"/>
</dbReference>
<accession>A0A0F7L6W6</accession>
<sequence length="169" mass="19135">MQSILTIDPARSCGFAFARRRNNAWSPYTSETVDLSKVSGTGLVLLSFRAELADIISKYHPTFIAFEMPTPRSMPAGRLQLAMVGIIQMMAQEFRIDSGWCLPNDIKKFHMGKDAFKKGSKDRLHEIMVRRFSVGKNSDETDALALLDMLVQTQATGEYKKWLKMQVIK</sequence>
<protein>
    <recommendedName>
        <fullName evidence="2">Holliday junction resolvase RuvC</fullName>
    </recommendedName>
</protein>
<reference evidence="1" key="2">
    <citation type="submission" date="2015-03" db="EMBL/GenBank/DDBJ databases">
        <authorList>
            <person name="Chow C.-E.T."/>
            <person name="Winget D.M."/>
            <person name="White R.A.III."/>
            <person name="Hallam S.J."/>
            <person name="Suttle C.A."/>
        </authorList>
    </citation>
    <scope>NUCLEOTIDE SEQUENCE</scope>
    <source>
        <strain evidence="1">Oxic1_1</strain>
    </source>
</reference>
<dbReference type="GO" id="GO:0003676">
    <property type="term" value="F:nucleic acid binding"/>
    <property type="evidence" value="ECO:0007669"/>
    <property type="project" value="InterPro"/>
</dbReference>
<reference evidence="1" key="1">
    <citation type="journal article" date="2015" name="Front. Microbiol.">
        <title>Combining genomic sequencing methods to explore viral diversity and reveal potential virus-host interactions.</title>
        <authorList>
            <person name="Chow C.E."/>
            <person name="Winget D.M."/>
            <person name="White R.A.III."/>
            <person name="Hallam S.J."/>
            <person name="Suttle C.A."/>
        </authorList>
    </citation>
    <scope>NUCLEOTIDE SEQUENCE</scope>
    <source>
        <strain evidence="1">Oxic1_1</strain>
    </source>
</reference>
<dbReference type="EMBL" id="KR029596">
    <property type="protein sequence ID" value="AKH47660.1"/>
    <property type="molecule type" value="Genomic_DNA"/>
</dbReference>
<dbReference type="InterPro" id="IPR012337">
    <property type="entry name" value="RNaseH-like_sf"/>
</dbReference>
<dbReference type="InterPro" id="IPR036397">
    <property type="entry name" value="RNaseH_sf"/>
</dbReference>
<name>A0A0F7L6W6_9VIRU</name>
<evidence type="ECO:0008006" key="2">
    <source>
        <dbReference type="Google" id="ProtNLM"/>
    </source>
</evidence>
<evidence type="ECO:0000313" key="1">
    <source>
        <dbReference type="EMBL" id="AKH47660.1"/>
    </source>
</evidence>
<proteinExistence type="predicted"/>
<dbReference type="SUPFAM" id="SSF53098">
    <property type="entry name" value="Ribonuclease H-like"/>
    <property type="match status" value="1"/>
</dbReference>